<dbReference type="AlphaFoldDB" id="A0A396K278"/>
<dbReference type="SUPFAM" id="SSF54695">
    <property type="entry name" value="POZ domain"/>
    <property type="match status" value="1"/>
</dbReference>
<proteinExistence type="predicted"/>
<comment type="pathway">
    <text evidence="1">Protein modification; protein ubiquitination.</text>
</comment>
<keyword evidence="2" id="KW-0812">Transmembrane</keyword>
<keyword evidence="2" id="KW-0472">Membrane</keyword>
<dbReference type="EMBL" id="PSQE01000001">
    <property type="protein sequence ID" value="RHN82138.1"/>
    <property type="molecule type" value="Genomic_DNA"/>
</dbReference>
<feature type="transmembrane region" description="Helical" evidence="2">
    <location>
        <begin position="6"/>
        <end position="29"/>
    </location>
</feature>
<evidence type="ECO:0000256" key="2">
    <source>
        <dbReference type="SAM" id="Phobius"/>
    </source>
</evidence>
<comment type="caution">
    <text evidence="3">The sequence shown here is derived from an EMBL/GenBank/DDBJ whole genome shotgun (WGS) entry which is preliminary data.</text>
</comment>
<organism evidence="3">
    <name type="scientific">Medicago truncatula</name>
    <name type="common">Barrel medic</name>
    <name type="synonym">Medicago tribuloides</name>
    <dbReference type="NCBI Taxonomy" id="3880"/>
    <lineage>
        <taxon>Eukaryota</taxon>
        <taxon>Viridiplantae</taxon>
        <taxon>Streptophyta</taxon>
        <taxon>Embryophyta</taxon>
        <taxon>Tracheophyta</taxon>
        <taxon>Spermatophyta</taxon>
        <taxon>Magnoliopsida</taxon>
        <taxon>eudicotyledons</taxon>
        <taxon>Gunneridae</taxon>
        <taxon>Pentapetalae</taxon>
        <taxon>rosids</taxon>
        <taxon>fabids</taxon>
        <taxon>Fabales</taxon>
        <taxon>Fabaceae</taxon>
        <taxon>Papilionoideae</taxon>
        <taxon>50 kb inversion clade</taxon>
        <taxon>NPAAA clade</taxon>
        <taxon>Hologalegina</taxon>
        <taxon>IRL clade</taxon>
        <taxon>Trifolieae</taxon>
        <taxon>Medicago</taxon>
    </lineage>
</organism>
<protein>
    <submittedName>
        <fullName evidence="3">Putative chromatin remodeling &amp; transcription regulator BTB-POZ family</fullName>
    </submittedName>
</protein>
<gene>
    <name evidence="3" type="ORF">MtrunA17_Chr1g0206621</name>
</gene>
<accession>A0A396K278</accession>
<feature type="transmembrane region" description="Helical" evidence="2">
    <location>
        <begin position="36"/>
        <end position="54"/>
    </location>
</feature>
<keyword evidence="2" id="KW-1133">Transmembrane helix</keyword>
<evidence type="ECO:0000313" key="3">
    <source>
        <dbReference type="EMBL" id="RHN82138.1"/>
    </source>
</evidence>
<dbReference type="PANTHER" id="PTHR32370">
    <property type="entry name" value="OS12G0117600 PROTEIN"/>
    <property type="match status" value="1"/>
</dbReference>
<evidence type="ECO:0000256" key="1">
    <source>
        <dbReference type="ARBA" id="ARBA00004906"/>
    </source>
</evidence>
<dbReference type="InterPro" id="IPR011333">
    <property type="entry name" value="SKP1/BTB/POZ_sf"/>
</dbReference>
<dbReference type="Gene3D" id="3.30.710.10">
    <property type="entry name" value="Potassium Channel Kv1.1, Chain A"/>
    <property type="match status" value="1"/>
</dbReference>
<dbReference type="Proteomes" id="UP000265566">
    <property type="component" value="Chromosome 1"/>
</dbReference>
<sequence>MDDLRVFKSICGAASALPTYRAVLVTLFLKMFQKMLNSNAFFLCYLSMFIYAVVHNASLPQLKKKLECNCIIMRQIGEASYSLHKFPLISKSGHIRKLISESSNAVADVPLIELIDVSGGSETFELAAKFCYWINFEISVESITMLRCVAKYLEMTEDYSDRNMVGRTDSYLNEVALKSMSGAISILHTSETLLPIAKKAKLVSRCINAIACLHSFPRRVTLVHLVEVMVVAMKER</sequence>
<dbReference type="InterPro" id="IPR043454">
    <property type="entry name" value="NPH3/RPT2-like"/>
</dbReference>
<dbReference type="Gramene" id="rna6264">
    <property type="protein sequence ID" value="RHN82138.1"/>
    <property type="gene ID" value="gene6264"/>
</dbReference>
<name>A0A396K278_MEDTR</name>
<reference evidence="3" key="1">
    <citation type="journal article" date="2018" name="Nat. Plants">
        <title>Whole-genome landscape of Medicago truncatula symbiotic genes.</title>
        <authorList>
            <person name="Pecrix Y."/>
            <person name="Gamas P."/>
            <person name="Carrere S."/>
        </authorList>
    </citation>
    <scope>NUCLEOTIDE SEQUENCE</scope>
    <source>
        <tissue evidence="3">Leaves</tissue>
    </source>
</reference>